<dbReference type="Proteomes" id="UP000260504">
    <property type="component" value="Unassembled WGS sequence"/>
</dbReference>
<feature type="region of interest" description="Disordered" evidence="10">
    <location>
        <begin position="688"/>
        <end position="715"/>
    </location>
</feature>
<feature type="region of interest" description="Disordered" evidence="10">
    <location>
        <begin position="461"/>
        <end position="497"/>
    </location>
</feature>
<evidence type="ECO:0000256" key="3">
    <source>
        <dbReference type="ARBA" id="ARBA00022729"/>
    </source>
</evidence>
<dbReference type="InterPro" id="IPR035316">
    <property type="entry name" value="TbpB_C-lobe"/>
</dbReference>
<feature type="region of interest" description="Disordered" evidence="10">
    <location>
        <begin position="308"/>
        <end position="336"/>
    </location>
</feature>
<keyword evidence="6" id="KW-0564">Palmitate</keyword>
<feature type="region of interest" description="Disordered" evidence="10">
    <location>
        <begin position="363"/>
        <end position="394"/>
    </location>
</feature>
<dbReference type="InterPro" id="IPR001677">
    <property type="entry name" value="TbpB_B_D"/>
</dbReference>
<feature type="compositionally biased region" description="Low complexity" evidence="10">
    <location>
        <begin position="474"/>
        <end position="490"/>
    </location>
</feature>
<feature type="domain" description="Transferrin-binding protein B C-lobe handle" evidence="12">
    <location>
        <begin position="399"/>
        <end position="555"/>
    </location>
</feature>
<accession>A0AB37K7B4</accession>
<dbReference type="RefSeq" id="WP_061384609.1">
    <property type="nucleotide sequence ID" value="NZ_FEUO01000018.1"/>
</dbReference>
<evidence type="ECO:0000256" key="8">
    <source>
        <dbReference type="ARBA" id="ARBA00023288"/>
    </source>
</evidence>
<protein>
    <recommendedName>
        <fullName evidence="9">Transferrin-binding protein B</fullName>
    </recommendedName>
</protein>
<gene>
    <name evidence="14" type="ORF">CIJ84_12095</name>
</gene>
<feature type="domain" description="Transferrin-binding protein B C-lobe/N-lobe beta-barrel" evidence="11">
    <location>
        <begin position="560"/>
        <end position="710"/>
    </location>
</feature>
<dbReference type="InterPro" id="IPR038669">
    <property type="entry name" value="TbpB_N-lobe_sf"/>
</dbReference>
<evidence type="ECO:0000256" key="2">
    <source>
        <dbReference type="ARBA" id="ARBA00004459"/>
    </source>
</evidence>
<dbReference type="GO" id="GO:0009279">
    <property type="term" value="C:cell outer membrane"/>
    <property type="evidence" value="ECO:0007669"/>
    <property type="project" value="UniProtKB-SubCell"/>
</dbReference>
<keyword evidence="3" id="KW-0732">Signal</keyword>
<evidence type="ECO:0000256" key="10">
    <source>
        <dbReference type="SAM" id="MobiDB-lite"/>
    </source>
</evidence>
<keyword evidence="4" id="KW-0843">Virulence</keyword>
<feature type="compositionally biased region" description="Low complexity" evidence="10">
    <location>
        <begin position="692"/>
        <end position="702"/>
    </location>
</feature>
<feature type="domain" description="Transferrin-binding protein B N-lobe handle" evidence="13">
    <location>
        <begin position="43"/>
        <end position="191"/>
    </location>
</feature>
<evidence type="ECO:0000256" key="7">
    <source>
        <dbReference type="ARBA" id="ARBA00023237"/>
    </source>
</evidence>
<feature type="compositionally biased region" description="Polar residues" evidence="10">
    <location>
        <begin position="46"/>
        <end position="56"/>
    </location>
</feature>
<evidence type="ECO:0000259" key="13">
    <source>
        <dbReference type="Pfam" id="PF17484"/>
    </source>
</evidence>
<comment type="subcellular location">
    <subcellularLocation>
        <location evidence="2">Cell outer membrane</location>
        <topology evidence="2">Lipid-anchor</topology>
    </subcellularLocation>
    <subcellularLocation>
        <location evidence="1">Cell surface</location>
    </subcellularLocation>
</comment>
<dbReference type="Pfam" id="PF17483">
    <property type="entry name" value="TbpB_C"/>
    <property type="match status" value="1"/>
</dbReference>
<dbReference type="SUPFAM" id="SSF56925">
    <property type="entry name" value="OMPA-like"/>
    <property type="match status" value="2"/>
</dbReference>
<dbReference type="Pfam" id="PF17484">
    <property type="entry name" value="TbpB_A"/>
    <property type="match status" value="1"/>
</dbReference>
<evidence type="ECO:0000313" key="15">
    <source>
        <dbReference type="Proteomes" id="UP000260504"/>
    </source>
</evidence>
<proteinExistence type="predicted"/>
<dbReference type="Pfam" id="PF01298">
    <property type="entry name" value="TbpB_B_D"/>
    <property type="match status" value="2"/>
</dbReference>
<dbReference type="Gene3D" id="2.40.128.250">
    <property type="match status" value="1"/>
</dbReference>
<comment type="caution">
    <text evidence="14">The sequence shown here is derived from an EMBL/GenBank/DDBJ whole genome shotgun (WGS) entry which is preliminary data.</text>
</comment>
<keyword evidence="5" id="KW-0472">Membrane</keyword>
<evidence type="ECO:0000256" key="4">
    <source>
        <dbReference type="ARBA" id="ARBA00023026"/>
    </source>
</evidence>
<sequence length="715" mass="77168">MNNPLVNQAAMVLPVFLLSACLGGGGSFDLDSVDTEAPRPAPKYQDVSSEKPQAQKDQGGYGFAMRFKRRNLHPMAKENEVKLKNDDWEATGLPTNPKELPKRQESVIEQVKTDDGSNIYSSPYLTQSNHPNGSAGNSVNQPKNQARDYENFQYVYSGWFYKHAAREMDVSTKKFKLGDDGYIFYHGKEPSRQLPVSEKITYKGVWHFVTDTKNGQKFYDIIQPSKKQGDRYSGFSGDEGEEYSNKNEETLKSDHEGYGFTSNLEVDFGNKKLTGKLIRNNASLSNTNNDKHTTQYYSLDATLRGNRFNGTATATDKPEQDGTKQHPFVSDSSSLSGGFFGPQGEELGFRFLSNDKKVAVVGSAKTKDKPRNGAVASGGAGAAASNGAAGTSSENSKLTTVLDAVELTLNDKKIKNLDNFSNAAQLVVDGIMIPLLPQNSTGENNQPDQGKNGGTAFIYKTTYTPKNDDKDTKAQTGAAGSSGAQTASGTESVTGGQAGTKTYEVEVCCSNLNYLKYGLLTRKTASNTGEGGNGSQTAAQTAQGAQSMFLQGERTDEKEIPNDQNVVYRGSWYGYIANDTSWSGNASDKEGGNRAEFTVNFGEKKINGKLTAENRQEATFTIEGMIQGNGFEGTAKTADLGFDLDQSNTTGTPKAYITNAKVQGGFYGPKAEELGGWFAYPGDKQTENTTVASGNGNSASSATVVFGAKRQKPVQ</sequence>
<evidence type="ECO:0000256" key="9">
    <source>
        <dbReference type="ARBA" id="ARBA00023628"/>
    </source>
</evidence>
<dbReference type="InterPro" id="IPR011250">
    <property type="entry name" value="OMP/PagP_B-barrel"/>
</dbReference>
<organism evidence="14 15">
    <name type="scientific">Neisseria meningitidis</name>
    <dbReference type="NCBI Taxonomy" id="487"/>
    <lineage>
        <taxon>Bacteria</taxon>
        <taxon>Pseudomonadati</taxon>
        <taxon>Pseudomonadota</taxon>
        <taxon>Betaproteobacteria</taxon>
        <taxon>Neisseriales</taxon>
        <taxon>Neisseriaceae</taxon>
        <taxon>Neisseria</taxon>
    </lineage>
</organism>
<dbReference type="InterPro" id="IPR035313">
    <property type="entry name" value="TbpB_N-lobe"/>
</dbReference>
<feature type="region of interest" description="Disordered" evidence="10">
    <location>
        <begin position="227"/>
        <end position="249"/>
    </location>
</feature>
<feature type="compositionally biased region" description="Low complexity" evidence="10">
    <location>
        <begin position="382"/>
        <end position="394"/>
    </location>
</feature>
<dbReference type="Gene3D" id="2.40.128.240">
    <property type="match status" value="1"/>
</dbReference>
<name>A0AB37K7B4_NEIME</name>
<evidence type="ECO:0000259" key="12">
    <source>
        <dbReference type="Pfam" id="PF17483"/>
    </source>
</evidence>
<reference evidence="14 15" key="1">
    <citation type="submission" date="2017-08" db="EMBL/GenBank/DDBJ databases">
        <title>Meningococcal Conjunctivitis and Endemic Carriage at a Military Recruit Training Center.</title>
        <authorList>
            <person name="Bobb A.J."/>
            <person name="Galac M.R."/>
            <person name="Snesrud E."/>
            <person name="Clagett C.D."/>
        </authorList>
    </citation>
    <scope>NUCLEOTIDE SEQUENCE [LARGE SCALE GENOMIC DNA]</scope>
    <source>
        <strain evidence="14 15">MRSN431200</strain>
    </source>
</reference>
<feature type="region of interest" description="Disordered" evidence="10">
    <location>
        <begin position="35"/>
        <end position="58"/>
    </location>
</feature>
<keyword evidence="8" id="KW-0449">Lipoprotein</keyword>
<feature type="domain" description="Transferrin-binding protein B C-lobe/N-lobe beta-barrel" evidence="11">
    <location>
        <begin position="194"/>
        <end position="365"/>
    </location>
</feature>
<evidence type="ECO:0000256" key="5">
    <source>
        <dbReference type="ARBA" id="ARBA00023136"/>
    </source>
</evidence>
<dbReference type="Gene3D" id="2.40.160.90">
    <property type="match status" value="2"/>
</dbReference>
<dbReference type="AlphaFoldDB" id="A0AB37K7B4"/>
<evidence type="ECO:0000259" key="11">
    <source>
        <dbReference type="Pfam" id="PF01298"/>
    </source>
</evidence>
<evidence type="ECO:0000256" key="6">
    <source>
        <dbReference type="ARBA" id="ARBA00023139"/>
    </source>
</evidence>
<dbReference type="InterPro" id="IPR038197">
    <property type="entry name" value="TbpB_C-lobe_sf"/>
</dbReference>
<dbReference type="EMBL" id="NVYQ01000193">
    <property type="protein sequence ID" value="RGB13331.1"/>
    <property type="molecule type" value="Genomic_DNA"/>
</dbReference>
<keyword evidence="7" id="KW-0998">Cell outer membrane</keyword>
<evidence type="ECO:0000256" key="1">
    <source>
        <dbReference type="ARBA" id="ARBA00004241"/>
    </source>
</evidence>
<feature type="region of interest" description="Disordered" evidence="10">
    <location>
        <begin position="124"/>
        <end position="143"/>
    </location>
</feature>
<evidence type="ECO:0000313" key="14">
    <source>
        <dbReference type="EMBL" id="RGB13331.1"/>
    </source>
</evidence>
<dbReference type="GO" id="GO:0009986">
    <property type="term" value="C:cell surface"/>
    <property type="evidence" value="ECO:0007669"/>
    <property type="project" value="UniProtKB-SubCell"/>
</dbReference>